<dbReference type="OMA" id="LIMMEGR"/>
<evidence type="ECO:0000313" key="2">
    <source>
        <dbReference type="EMBL" id="ELR20108.1"/>
    </source>
</evidence>
<dbReference type="Pfam" id="PF08315">
    <property type="entry name" value="cwf18"/>
    <property type="match status" value="1"/>
</dbReference>
<protein>
    <submittedName>
        <fullName evidence="2">Cwf18 pre-mRNA splicing factor protein</fullName>
    </submittedName>
</protein>
<reference evidence="2 3" key="1">
    <citation type="journal article" date="2013" name="Genome Biol.">
        <title>Genome of Acanthamoeba castellanii highlights extensive lateral gene transfer and early evolution of tyrosine kinase signaling.</title>
        <authorList>
            <person name="Clarke M."/>
            <person name="Lohan A.J."/>
            <person name="Liu B."/>
            <person name="Lagkouvardos I."/>
            <person name="Roy S."/>
            <person name="Zafar N."/>
            <person name="Bertelli C."/>
            <person name="Schilde C."/>
            <person name="Kianianmomeni A."/>
            <person name="Burglin T.R."/>
            <person name="Frech C."/>
            <person name="Turcotte B."/>
            <person name="Kopec K.O."/>
            <person name="Synnott J.M."/>
            <person name="Choo C."/>
            <person name="Paponov I."/>
            <person name="Finkler A."/>
            <person name="Soon Heng Tan C."/>
            <person name="Hutchins A.P."/>
            <person name="Weinmeier T."/>
            <person name="Rattei T."/>
            <person name="Chu J.S."/>
            <person name="Gimenez G."/>
            <person name="Irimia M."/>
            <person name="Rigden D.J."/>
            <person name="Fitzpatrick D.A."/>
            <person name="Lorenzo-Morales J."/>
            <person name="Bateman A."/>
            <person name="Chiu C.H."/>
            <person name="Tang P."/>
            <person name="Hegemann P."/>
            <person name="Fromm H."/>
            <person name="Raoult D."/>
            <person name="Greub G."/>
            <person name="Miranda-Saavedra D."/>
            <person name="Chen N."/>
            <person name="Nash P."/>
            <person name="Ginger M.L."/>
            <person name="Horn M."/>
            <person name="Schaap P."/>
            <person name="Caler L."/>
            <person name="Loftus B."/>
        </authorList>
    </citation>
    <scope>NUCLEOTIDE SEQUENCE [LARGE SCALE GENOMIC DNA]</scope>
    <source>
        <strain evidence="2 3">Neff</strain>
    </source>
</reference>
<feature type="compositionally biased region" description="Acidic residues" evidence="1">
    <location>
        <begin position="26"/>
        <end position="35"/>
    </location>
</feature>
<dbReference type="RefSeq" id="XP_004342218.1">
    <property type="nucleotide sequence ID" value="XM_004342169.1"/>
</dbReference>
<dbReference type="PANTHER" id="PTHR31551:SF1">
    <property type="entry name" value="COILED-COIL DOMAIN-CONTAINING PROTEIN 12"/>
    <property type="match status" value="1"/>
</dbReference>
<dbReference type="GO" id="GO:0005684">
    <property type="term" value="C:U2-type spliceosomal complex"/>
    <property type="evidence" value="ECO:0007669"/>
    <property type="project" value="TreeGrafter"/>
</dbReference>
<feature type="region of interest" description="Disordered" evidence="1">
    <location>
        <begin position="1"/>
        <end position="78"/>
    </location>
</feature>
<gene>
    <name evidence="2" type="ORF">ACA1_115180</name>
</gene>
<accession>L8H5W3</accession>
<proteinExistence type="predicted"/>
<dbReference type="OrthoDB" id="10261348at2759"/>
<dbReference type="GO" id="GO:0071014">
    <property type="term" value="C:post-mRNA release spliceosomal complex"/>
    <property type="evidence" value="ECO:0007669"/>
    <property type="project" value="TreeGrafter"/>
</dbReference>
<dbReference type="STRING" id="1257118.L8H5W3"/>
<dbReference type="GeneID" id="14920952"/>
<name>L8H5W3_ACACF</name>
<dbReference type="Proteomes" id="UP000011083">
    <property type="component" value="Unassembled WGS sequence"/>
</dbReference>
<dbReference type="KEGG" id="acan:ACA1_115180"/>
<evidence type="ECO:0000256" key="1">
    <source>
        <dbReference type="SAM" id="MobiDB-lite"/>
    </source>
</evidence>
<keyword evidence="3" id="KW-1185">Reference proteome</keyword>
<dbReference type="EMBL" id="KB007926">
    <property type="protein sequence ID" value="ELR20108.1"/>
    <property type="molecule type" value="Genomic_DNA"/>
</dbReference>
<dbReference type="PANTHER" id="PTHR31551">
    <property type="entry name" value="PRE-MRNA-SPLICING FACTOR CWF18"/>
    <property type="match status" value="1"/>
</dbReference>
<dbReference type="InterPro" id="IPR013169">
    <property type="entry name" value="mRNA_splic_Cwf18-like"/>
</dbReference>
<feature type="compositionally biased region" description="Acidic residues" evidence="1">
    <location>
        <begin position="42"/>
        <end position="52"/>
    </location>
</feature>
<feature type="compositionally biased region" description="Acidic residues" evidence="1">
    <location>
        <begin position="1"/>
        <end position="16"/>
    </location>
</feature>
<dbReference type="AlphaFoldDB" id="L8H5W3"/>
<organism evidence="2 3">
    <name type="scientific">Acanthamoeba castellanii (strain ATCC 30010 / Neff)</name>
    <dbReference type="NCBI Taxonomy" id="1257118"/>
    <lineage>
        <taxon>Eukaryota</taxon>
        <taxon>Amoebozoa</taxon>
        <taxon>Discosea</taxon>
        <taxon>Longamoebia</taxon>
        <taxon>Centramoebida</taxon>
        <taxon>Acanthamoebidae</taxon>
        <taxon>Acanthamoeba</taxon>
    </lineage>
</organism>
<evidence type="ECO:0000313" key="3">
    <source>
        <dbReference type="Proteomes" id="UP000011083"/>
    </source>
</evidence>
<dbReference type="VEuPathDB" id="AmoebaDB:ACA1_115180"/>
<sequence>MSAEDDERVGMEVDEEPNLRRRTQREDEEERNDENDERREEGESDEEDEDGEDHTGEKGEGKKKRKEPNPHEGRLKFRNYVPRDNLLRELRIEPAPLPSMVGEINRKLIMMEGRRGEDLLALAPKKPNWDLKRDIERKLDALEKRTQRAIVLLLKQKLEGGEGAIEGAERMMIEAKQEGLSHID</sequence>